<evidence type="ECO:0000313" key="3">
    <source>
        <dbReference type="Proteomes" id="UP000295531"/>
    </source>
</evidence>
<accession>A0A4R6P0S1</accession>
<evidence type="ECO:0000256" key="1">
    <source>
        <dbReference type="SAM" id="Phobius"/>
    </source>
</evidence>
<keyword evidence="1" id="KW-1133">Transmembrane helix</keyword>
<dbReference type="EMBL" id="SNXI01000015">
    <property type="protein sequence ID" value="TDP30756.1"/>
    <property type="molecule type" value="Genomic_DNA"/>
</dbReference>
<feature type="transmembrane region" description="Helical" evidence="1">
    <location>
        <begin position="68"/>
        <end position="88"/>
    </location>
</feature>
<dbReference type="Proteomes" id="UP000295531">
    <property type="component" value="Unassembled WGS sequence"/>
</dbReference>
<proteinExistence type="predicted"/>
<protein>
    <submittedName>
        <fullName evidence="2">Uncharacterized protein</fullName>
    </submittedName>
</protein>
<sequence length="101" mass="11271">MKISNAIIFLSSVITIIVTTTMFQIFVPMINDGGECGPSEYYPYMEVCDSLIGFHIPTWWSITSETHMPVSIFFGLLCGSIVAVYLLLKSQKPSQLNKDNS</sequence>
<feature type="transmembrane region" description="Helical" evidence="1">
    <location>
        <begin position="7"/>
        <end position="27"/>
    </location>
</feature>
<organism evidence="2 3">
    <name type="scientific">Idiomarina aquatica</name>
    <dbReference type="NCBI Taxonomy" id="1327752"/>
    <lineage>
        <taxon>Bacteria</taxon>
        <taxon>Pseudomonadati</taxon>
        <taxon>Pseudomonadota</taxon>
        <taxon>Gammaproteobacteria</taxon>
        <taxon>Alteromonadales</taxon>
        <taxon>Idiomarinaceae</taxon>
        <taxon>Idiomarina</taxon>
    </lineage>
</organism>
<comment type="caution">
    <text evidence="2">The sequence shown here is derived from an EMBL/GenBank/DDBJ whole genome shotgun (WGS) entry which is preliminary data.</text>
</comment>
<keyword evidence="3" id="KW-1185">Reference proteome</keyword>
<name>A0A4R6P0S1_9GAMM</name>
<evidence type="ECO:0000313" key="2">
    <source>
        <dbReference type="EMBL" id="TDP30756.1"/>
    </source>
</evidence>
<dbReference type="AlphaFoldDB" id="A0A4R6P0S1"/>
<reference evidence="2 3" key="1">
    <citation type="submission" date="2019-03" db="EMBL/GenBank/DDBJ databases">
        <title>Freshwater and sediment microbial communities from various areas in North America, analyzing microbe dynamics in response to fracking.</title>
        <authorList>
            <person name="Lamendella R."/>
        </authorList>
    </citation>
    <scope>NUCLEOTIDE SEQUENCE [LARGE SCALE GENOMIC DNA]</scope>
    <source>
        <strain evidence="2 3">18_TX</strain>
    </source>
</reference>
<gene>
    <name evidence="2" type="ORF">DEU29_11539</name>
</gene>
<keyword evidence="1" id="KW-0812">Transmembrane</keyword>
<keyword evidence="1" id="KW-0472">Membrane</keyword>